<keyword evidence="7 8" id="KW-0998">Cell outer membrane</keyword>
<evidence type="ECO:0000256" key="5">
    <source>
        <dbReference type="ARBA" id="ARBA00023077"/>
    </source>
</evidence>
<dbReference type="Pfam" id="PF07715">
    <property type="entry name" value="Plug"/>
    <property type="match status" value="1"/>
</dbReference>
<dbReference type="InterPro" id="IPR000531">
    <property type="entry name" value="Beta-barrel_TonB"/>
</dbReference>
<dbReference type="PANTHER" id="PTHR47234:SF2">
    <property type="entry name" value="TONB-DEPENDENT RECEPTOR"/>
    <property type="match status" value="1"/>
</dbReference>
<feature type="signal peptide" evidence="11">
    <location>
        <begin position="1"/>
        <end position="30"/>
    </location>
</feature>
<evidence type="ECO:0000313" key="14">
    <source>
        <dbReference type="EMBL" id="RUO67129.1"/>
    </source>
</evidence>
<evidence type="ECO:0000256" key="6">
    <source>
        <dbReference type="ARBA" id="ARBA00023136"/>
    </source>
</evidence>
<sequence>MNEQSLLARSIRNILMAGVGSALLAVPAMAQQADVTSGSEEEVVNSASEQRQAENQDVEKIQVTGSRIARIGASAPSPVTVISGDDLVETGAMNIGEVLSRLPALATTFTLANSGRFIGTAGISSLNLRNMGTDRTLVLVDGKRHVASTPGSSAVDTNTIPSAWIERVEIITGGASAVYGADAVTGVVNFILKKNIEGLDVSATRGYAENSDYSNEKYTFSYGTNFAGGRGNIAFSAEYNAQESLNALDNPWTATSYAGFAWDTLYEPRTADQMDDPAYPDVVTLPNAGYYAISTAGTTWNPFTGGVLGTFNPDGSYRDVYTGDVVDPSALYCQDCDYINLRQFSEVQPEFSRVNYNVKGNYEINNDMNFYYDAKYVKSEGQNIGQPFFRFFALGAAADNYPYAFKRDNAFLPEGLANQMDELGVPFLGLSRMYNDAGRRIEENTRETTRAVTGLEGMLNQDWSYDVSLVWGKSEIERVNGANVILQNMEWALDAVDDGNGNIVCRSEEAQADGCAPYNPFGQGMASDAAQDYVTTTSIGTSEIEQVVFNATFSNSFLYELPAGFIGFAGGVEYRDESSVTVEDDFAKTGATFFNALGETDGSYDVSEIFGEVTVPLLANAPLVQQLNLDAAVRYADYSTIGGATAWKLGLDWTINDELRSRFTYSEAIRAPNIDELFSGQSQSFADVDDPCKVSNLADQTADSRAQREANCAALGVPAGFDSAYDSATLETLVGGNPDLMEETSESITAGIVYSPSWFEGFSATVDYWEIDIEDTISSIGFQTVLDRCVDAESVNNQFCDLVTRDPATGEITLIRGFALNIARSLNSGVDFEMSYDFEALGGQFNTNLIGTKLIEAKDFPFADEPENFTDYAGVIGDQELQIQFNVNYSIDNWAFGTRTRFLDGVDLYTPTSLENNPNPSNYMEYGSYAVTDVTAGYTFDNGLGLTLGVDNFFNRGLPGTTTGTGAGSAIYDNIGRFAYLRASFNF</sequence>
<organism evidence="14 15">
    <name type="scientific">Idiomarina ramblicola</name>
    <dbReference type="NCBI Taxonomy" id="263724"/>
    <lineage>
        <taxon>Bacteria</taxon>
        <taxon>Pseudomonadati</taxon>
        <taxon>Pseudomonadota</taxon>
        <taxon>Gammaproteobacteria</taxon>
        <taxon>Alteromonadales</taxon>
        <taxon>Idiomarinaceae</taxon>
        <taxon>Idiomarina</taxon>
    </lineage>
</organism>
<dbReference type="PANTHER" id="PTHR47234">
    <property type="match status" value="1"/>
</dbReference>
<keyword evidence="6 8" id="KW-0472">Membrane</keyword>
<dbReference type="InterPro" id="IPR039426">
    <property type="entry name" value="TonB-dep_rcpt-like"/>
</dbReference>
<evidence type="ECO:0000256" key="11">
    <source>
        <dbReference type="SAM" id="SignalP"/>
    </source>
</evidence>
<keyword evidence="15" id="KW-1185">Reference proteome</keyword>
<name>A0A432YUX7_9GAMM</name>
<evidence type="ECO:0000256" key="9">
    <source>
        <dbReference type="RuleBase" id="RU003357"/>
    </source>
</evidence>
<reference evidence="15" key="1">
    <citation type="journal article" date="2018" name="Front. Microbiol.">
        <title>Genome-Based Analysis Reveals the Taxonomy and Diversity of the Family Idiomarinaceae.</title>
        <authorList>
            <person name="Liu Y."/>
            <person name="Lai Q."/>
            <person name="Shao Z."/>
        </authorList>
    </citation>
    <scope>NUCLEOTIDE SEQUENCE [LARGE SCALE GENOMIC DNA]</scope>
    <source>
        <strain evidence="15">R22</strain>
    </source>
</reference>
<dbReference type="Gene3D" id="2.170.130.10">
    <property type="entry name" value="TonB-dependent receptor, plug domain"/>
    <property type="match status" value="1"/>
</dbReference>
<proteinExistence type="inferred from homology"/>
<keyword evidence="14" id="KW-0675">Receptor</keyword>
<dbReference type="RefSeq" id="WP_126782618.1">
    <property type="nucleotide sequence ID" value="NZ_PIQC01000007.1"/>
</dbReference>
<keyword evidence="11" id="KW-0732">Signal</keyword>
<dbReference type="EMBL" id="PIQC01000007">
    <property type="protein sequence ID" value="RUO67129.1"/>
    <property type="molecule type" value="Genomic_DNA"/>
</dbReference>
<evidence type="ECO:0000256" key="7">
    <source>
        <dbReference type="ARBA" id="ARBA00023237"/>
    </source>
</evidence>
<dbReference type="OrthoDB" id="176248at2"/>
<comment type="subcellular location">
    <subcellularLocation>
        <location evidence="1 8">Cell outer membrane</location>
        <topology evidence="1 8">Multi-pass membrane protein</topology>
    </subcellularLocation>
</comment>
<evidence type="ECO:0000259" key="13">
    <source>
        <dbReference type="Pfam" id="PF07715"/>
    </source>
</evidence>
<dbReference type="SUPFAM" id="SSF56935">
    <property type="entry name" value="Porins"/>
    <property type="match status" value="1"/>
</dbReference>
<dbReference type="AlphaFoldDB" id="A0A432YUX7"/>
<evidence type="ECO:0000256" key="1">
    <source>
        <dbReference type="ARBA" id="ARBA00004571"/>
    </source>
</evidence>
<keyword evidence="5 9" id="KW-0798">TonB box</keyword>
<evidence type="ECO:0000313" key="15">
    <source>
        <dbReference type="Proteomes" id="UP000288058"/>
    </source>
</evidence>
<comment type="caution">
    <text evidence="14">The sequence shown here is derived from an EMBL/GenBank/DDBJ whole genome shotgun (WGS) entry which is preliminary data.</text>
</comment>
<dbReference type="Pfam" id="PF00593">
    <property type="entry name" value="TonB_dep_Rec_b-barrel"/>
    <property type="match status" value="1"/>
</dbReference>
<keyword evidence="2 8" id="KW-0813">Transport</keyword>
<feature type="domain" description="TonB-dependent receptor plug" evidence="13">
    <location>
        <begin position="74"/>
        <end position="187"/>
    </location>
</feature>
<evidence type="ECO:0000256" key="2">
    <source>
        <dbReference type="ARBA" id="ARBA00022448"/>
    </source>
</evidence>
<evidence type="ECO:0000256" key="4">
    <source>
        <dbReference type="ARBA" id="ARBA00022692"/>
    </source>
</evidence>
<dbReference type="PROSITE" id="PS52016">
    <property type="entry name" value="TONB_DEPENDENT_REC_3"/>
    <property type="match status" value="1"/>
</dbReference>
<dbReference type="Gene3D" id="2.40.170.20">
    <property type="entry name" value="TonB-dependent receptor, beta-barrel domain"/>
    <property type="match status" value="1"/>
</dbReference>
<dbReference type="InterPro" id="IPR012910">
    <property type="entry name" value="Plug_dom"/>
</dbReference>
<keyword evidence="4 8" id="KW-0812">Transmembrane</keyword>
<comment type="similarity">
    <text evidence="8 9">Belongs to the TonB-dependent receptor family.</text>
</comment>
<dbReference type="InterPro" id="IPR037066">
    <property type="entry name" value="Plug_dom_sf"/>
</dbReference>
<evidence type="ECO:0000256" key="8">
    <source>
        <dbReference type="PROSITE-ProRule" id="PRU01360"/>
    </source>
</evidence>
<evidence type="ECO:0000256" key="10">
    <source>
        <dbReference type="SAM" id="MobiDB-lite"/>
    </source>
</evidence>
<dbReference type="Proteomes" id="UP000288058">
    <property type="component" value="Unassembled WGS sequence"/>
</dbReference>
<evidence type="ECO:0000256" key="3">
    <source>
        <dbReference type="ARBA" id="ARBA00022452"/>
    </source>
</evidence>
<dbReference type="InterPro" id="IPR036942">
    <property type="entry name" value="Beta-barrel_TonB_sf"/>
</dbReference>
<keyword evidence="3 8" id="KW-1134">Transmembrane beta strand</keyword>
<evidence type="ECO:0000259" key="12">
    <source>
        <dbReference type="Pfam" id="PF00593"/>
    </source>
</evidence>
<feature type="chain" id="PRO_5019374819" evidence="11">
    <location>
        <begin position="31"/>
        <end position="987"/>
    </location>
</feature>
<gene>
    <name evidence="14" type="ORF">CWI78_09735</name>
</gene>
<accession>A0A432YUX7</accession>
<feature type="region of interest" description="Disordered" evidence="10">
    <location>
        <begin position="37"/>
        <end position="56"/>
    </location>
</feature>
<dbReference type="GO" id="GO:0009279">
    <property type="term" value="C:cell outer membrane"/>
    <property type="evidence" value="ECO:0007669"/>
    <property type="project" value="UniProtKB-SubCell"/>
</dbReference>
<feature type="domain" description="TonB-dependent receptor-like beta-barrel" evidence="12">
    <location>
        <begin position="443"/>
        <end position="952"/>
    </location>
</feature>
<protein>
    <submittedName>
        <fullName evidence="14">TonB-dependent receptor</fullName>
    </submittedName>
</protein>